<reference evidence="1" key="2">
    <citation type="journal article" date="2022" name="New Phytol.">
        <title>Evolutionary transition to the ectomycorrhizal habit in the genomes of a hyperdiverse lineage of mushroom-forming fungi.</title>
        <authorList>
            <person name="Looney B."/>
            <person name="Miyauchi S."/>
            <person name="Morin E."/>
            <person name="Drula E."/>
            <person name="Courty P.E."/>
            <person name="Kohler A."/>
            <person name="Kuo A."/>
            <person name="LaButti K."/>
            <person name="Pangilinan J."/>
            <person name="Lipzen A."/>
            <person name="Riley R."/>
            <person name="Andreopoulos W."/>
            <person name="He G."/>
            <person name="Johnson J."/>
            <person name="Nolan M."/>
            <person name="Tritt A."/>
            <person name="Barry K.W."/>
            <person name="Grigoriev I.V."/>
            <person name="Nagy L.G."/>
            <person name="Hibbett D."/>
            <person name="Henrissat B."/>
            <person name="Matheny P.B."/>
            <person name="Labbe J."/>
            <person name="Martin F.M."/>
        </authorList>
    </citation>
    <scope>NUCLEOTIDE SEQUENCE</scope>
    <source>
        <strain evidence="1">FP105234-sp</strain>
    </source>
</reference>
<organism evidence="1 2">
    <name type="scientific">Auriscalpium vulgare</name>
    <dbReference type="NCBI Taxonomy" id="40419"/>
    <lineage>
        <taxon>Eukaryota</taxon>
        <taxon>Fungi</taxon>
        <taxon>Dikarya</taxon>
        <taxon>Basidiomycota</taxon>
        <taxon>Agaricomycotina</taxon>
        <taxon>Agaricomycetes</taxon>
        <taxon>Russulales</taxon>
        <taxon>Auriscalpiaceae</taxon>
        <taxon>Auriscalpium</taxon>
    </lineage>
</organism>
<dbReference type="EMBL" id="MU276065">
    <property type="protein sequence ID" value="KAI0042456.1"/>
    <property type="molecule type" value="Genomic_DNA"/>
</dbReference>
<reference evidence="1" key="1">
    <citation type="submission" date="2021-02" db="EMBL/GenBank/DDBJ databases">
        <authorList>
            <consortium name="DOE Joint Genome Institute"/>
            <person name="Ahrendt S."/>
            <person name="Looney B.P."/>
            <person name="Miyauchi S."/>
            <person name="Morin E."/>
            <person name="Drula E."/>
            <person name="Courty P.E."/>
            <person name="Chicoki N."/>
            <person name="Fauchery L."/>
            <person name="Kohler A."/>
            <person name="Kuo A."/>
            <person name="Labutti K."/>
            <person name="Pangilinan J."/>
            <person name="Lipzen A."/>
            <person name="Riley R."/>
            <person name="Andreopoulos W."/>
            <person name="He G."/>
            <person name="Johnson J."/>
            <person name="Barry K.W."/>
            <person name="Grigoriev I.V."/>
            <person name="Nagy L."/>
            <person name="Hibbett D."/>
            <person name="Henrissat B."/>
            <person name="Matheny P.B."/>
            <person name="Labbe J."/>
            <person name="Martin F."/>
        </authorList>
    </citation>
    <scope>NUCLEOTIDE SEQUENCE</scope>
    <source>
        <strain evidence="1">FP105234-sp</strain>
    </source>
</reference>
<protein>
    <submittedName>
        <fullName evidence="1">Uncharacterized protein</fullName>
    </submittedName>
</protein>
<gene>
    <name evidence="1" type="ORF">FA95DRAFT_1500073</name>
</gene>
<evidence type="ECO:0000313" key="2">
    <source>
        <dbReference type="Proteomes" id="UP000814033"/>
    </source>
</evidence>
<sequence length="78" mass="9285">RYLILPVLSIQGFITLNMFKGSVMKNLFLTFLREQLNLFPRERSVVVLDKCLIHHDKEVCMLIEDNCSMDFIRFSKYL</sequence>
<name>A0ACB8RFJ8_9AGAM</name>
<keyword evidence="2" id="KW-1185">Reference proteome</keyword>
<feature type="non-terminal residue" evidence="1">
    <location>
        <position position="1"/>
    </location>
</feature>
<dbReference type="Proteomes" id="UP000814033">
    <property type="component" value="Unassembled WGS sequence"/>
</dbReference>
<proteinExistence type="predicted"/>
<evidence type="ECO:0000313" key="1">
    <source>
        <dbReference type="EMBL" id="KAI0042456.1"/>
    </source>
</evidence>
<accession>A0ACB8RFJ8</accession>
<comment type="caution">
    <text evidence="1">The sequence shown here is derived from an EMBL/GenBank/DDBJ whole genome shotgun (WGS) entry which is preliminary data.</text>
</comment>